<reference evidence="1 2" key="1">
    <citation type="submission" date="2015-01" db="EMBL/GenBank/DDBJ databases">
        <title>The Genome Sequence of Cladophialophora immunda CBS83496.</title>
        <authorList>
            <consortium name="The Broad Institute Genomics Platform"/>
            <person name="Cuomo C."/>
            <person name="de Hoog S."/>
            <person name="Gorbushina A."/>
            <person name="Stielow B."/>
            <person name="Teixiera M."/>
            <person name="Abouelleil A."/>
            <person name="Chapman S.B."/>
            <person name="Priest M."/>
            <person name="Young S.K."/>
            <person name="Wortman J."/>
            <person name="Nusbaum C."/>
            <person name="Birren B."/>
        </authorList>
    </citation>
    <scope>NUCLEOTIDE SEQUENCE [LARGE SCALE GENOMIC DNA]</scope>
    <source>
        <strain evidence="1 2">CBS 83496</strain>
    </source>
</reference>
<keyword evidence="2" id="KW-1185">Reference proteome</keyword>
<accession>A0A0D2CV45</accession>
<dbReference type="EMBL" id="KN847040">
    <property type="protein sequence ID" value="KIW33765.1"/>
    <property type="molecule type" value="Genomic_DNA"/>
</dbReference>
<dbReference type="RefSeq" id="XP_016253981.1">
    <property type="nucleotide sequence ID" value="XM_016387053.1"/>
</dbReference>
<organism evidence="1 2">
    <name type="scientific">Cladophialophora immunda</name>
    <dbReference type="NCBI Taxonomy" id="569365"/>
    <lineage>
        <taxon>Eukaryota</taxon>
        <taxon>Fungi</taxon>
        <taxon>Dikarya</taxon>
        <taxon>Ascomycota</taxon>
        <taxon>Pezizomycotina</taxon>
        <taxon>Eurotiomycetes</taxon>
        <taxon>Chaetothyriomycetidae</taxon>
        <taxon>Chaetothyriales</taxon>
        <taxon>Herpotrichiellaceae</taxon>
        <taxon>Cladophialophora</taxon>
    </lineage>
</organism>
<name>A0A0D2CV45_9EURO</name>
<dbReference type="OrthoDB" id="441890at2759"/>
<dbReference type="GeneID" id="27339783"/>
<dbReference type="AlphaFoldDB" id="A0A0D2CV45"/>
<dbReference type="PANTHER" id="PTHR13379:SF0">
    <property type="entry name" value="UPF0415 PROTEIN C7ORF25"/>
    <property type="match status" value="1"/>
</dbReference>
<sequence length="550" mass="61365">MLVTDGHDENEPSPTSSAELLSGLQTRARALLQEFQLYQAHLKAQGKQQQVEIRGFKRGIESEIKILEKIAHGFTTSDGNSQIIVEKPIPQDEERPQLHALRSSNLPFYEAVWNTAKSCRHITAMGKKMYFGGKDSAACGKIREEKLVSRADVSRNVRKRETLVDIIAGNGLQWIKISTLTEKRLMFEIAKEGWEHYGDFGEDSDMEDGHVSEADRDGKRTSKLELVRLAEDLKIAAQEARVQFRHPQIRFVLPKIREGIIPDVDAFLADLRATGAVVDCKMDICKLGEDRQLDLDNLMPTTPTIPLTRTINVDCTILLALISDISHFPSHQLLSTSVHKSETYHKAIVNQIESEVSSPMLPNDIYPRLTARDLECTLHAAQRMREIVHCMGTTSELSRAEILLGEGRYRDQPPSTLREALGGLSMHAVPSEIRLPVKVVDFDVHTLFGPESTSVTPDVDLCKPFPTSVAAHVKDRLQLTPINASVFFYGWASQIVTLTSNRTVASELFKAINDILDCDEKHGHKGDAEFLGPLICCGTARSLIGKTKFK</sequence>
<dbReference type="Proteomes" id="UP000054466">
    <property type="component" value="Unassembled WGS sequence"/>
</dbReference>
<dbReference type="VEuPathDB" id="FungiDB:PV07_00589"/>
<proteinExistence type="predicted"/>
<gene>
    <name evidence="1" type="ORF">PV07_00589</name>
</gene>
<evidence type="ECO:0000313" key="1">
    <source>
        <dbReference type="EMBL" id="KIW33765.1"/>
    </source>
</evidence>
<evidence type="ECO:0008006" key="3">
    <source>
        <dbReference type="Google" id="ProtNLM"/>
    </source>
</evidence>
<evidence type="ECO:0000313" key="2">
    <source>
        <dbReference type="Proteomes" id="UP000054466"/>
    </source>
</evidence>
<dbReference type="PANTHER" id="PTHR13379">
    <property type="entry name" value="UNCHARACTERIZED DUF1308"/>
    <property type="match status" value="1"/>
</dbReference>
<protein>
    <recommendedName>
        <fullName evidence="3">DUF1308 domain-containing protein</fullName>
    </recommendedName>
</protein>
<dbReference type="HOGENOM" id="CLU_033444_1_0_1"/>